<protein>
    <recommendedName>
        <fullName evidence="11">Ubiquitin-conjugating enzyme E2 Z</fullName>
        <ecNumber evidence="3">2.3.2.23</ecNumber>
    </recommendedName>
    <alternativeName>
        <fullName evidence="12">E2 ubiquitin-conjugating enzyme Z</fullName>
    </alternativeName>
    <alternativeName>
        <fullName evidence="14">Ubiquitin carrier protein Z</fullName>
    </alternativeName>
    <alternativeName>
        <fullName evidence="13">Ubiquitin-protein ligase Z</fullName>
    </alternativeName>
</protein>
<dbReference type="EC" id="2.3.2.23" evidence="3"/>
<keyword evidence="4" id="KW-0963">Cytoplasm</keyword>
<proteinExistence type="predicted"/>
<evidence type="ECO:0000256" key="6">
    <source>
        <dbReference type="ARBA" id="ARBA00022703"/>
    </source>
</evidence>
<dbReference type="AlphaFoldDB" id="A0A6P8Z4S9"/>
<evidence type="ECO:0000256" key="2">
    <source>
        <dbReference type="ARBA" id="ARBA00004496"/>
    </source>
</evidence>
<dbReference type="Pfam" id="PF00179">
    <property type="entry name" value="UQ_con"/>
    <property type="match status" value="1"/>
</dbReference>
<feature type="compositionally biased region" description="Polar residues" evidence="15">
    <location>
        <begin position="300"/>
        <end position="309"/>
    </location>
</feature>
<evidence type="ECO:0000259" key="16">
    <source>
        <dbReference type="PROSITE" id="PS50127"/>
    </source>
</evidence>
<feature type="region of interest" description="Disordered" evidence="15">
    <location>
        <begin position="272"/>
        <end position="368"/>
    </location>
</feature>
<feature type="domain" description="UBC core" evidence="16">
    <location>
        <begin position="39"/>
        <end position="193"/>
    </location>
</feature>
<evidence type="ECO:0000256" key="1">
    <source>
        <dbReference type="ARBA" id="ARBA00004123"/>
    </source>
</evidence>
<dbReference type="PANTHER" id="PTHR46116:SF26">
    <property type="entry name" value="UBIQUITIN-CONJUGATING ENZYME E2 Z"/>
    <property type="match status" value="1"/>
</dbReference>
<dbReference type="SUPFAM" id="SSF54495">
    <property type="entry name" value="UBC-like"/>
    <property type="match status" value="1"/>
</dbReference>
<dbReference type="GO" id="GO:0043066">
    <property type="term" value="P:negative regulation of apoptotic process"/>
    <property type="evidence" value="ECO:0007669"/>
    <property type="project" value="TreeGrafter"/>
</dbReference>
<evidence type="ECO:0000256" key="13">
    <source>
        <dbReference type="ARBA" id="ARBA00042316"/>
    </source>
</evidence>
<dbReference type="InParanoid" id="A0A6P8Z4S9"/>
<evidence type="ECO:0000256" key="11">
    <source>
        <dbReference type="ARBA" id="ARBA00039894"/>
    </source>
</evidence>
<evidence type="ECO:0000313" key="17">
    <source>
        <dbReference type="Proteomes" id="UP000515158"/>
    </source>
</evidence>
<dbReference type="GO" id="GO:0061631">
    <property type="term" value="F:ubiquitin conjugating enzyme activity"/>
    <property type="evidence" value="ECO:0007669"/>
    <property type="project" value="UniProtKB-EC"/>
</dbReference>
<dbReference type="GeneID" id="117649147"/>
<dbReference type="Proteomes" id="UP000515158">
    <property type="component" value="Unplaced"/>
</dbReference>
<feature type="compositionally biased region" description="Basic and acidic residues" evidence="15">
    <location>
        <begin position="359"/>
        <end position="368"/>
    </location>
</feature>
<dbReference type="PANTHER" id="PTHR46116">
    <property type="entry name" value="(E3-INDEPENDENT) E2 UBIQUITIN-CONJUGATING ENZYME"/>
    <property type="match status" value="1"/>
</dbReference>
<dbReference type="KEGG" id="tpal:117649147"/>
<evidence type="ECO:0000256" key="12">
    <source>
        <dbReference type="ARBA" id="ARBA00041798"/>
    </source>
</evidence>
<feature type="compositionally biased region" description="Polar residues" evidence="15">
    <location>
        <begin position="272"/>
        <end position="291"/>
    </location>
</feature>
<dbReference type="GO" id="GO:0004869">
    <property type="term" value="F:cysteine-type endopeptidase inhibitor activity"/>
    <property type="evidence" value="ECO:0007669"/>
    <property type="project" value="TreeGrafter"/>
</dbReference>
<evidence type="ECO:0000256" key="14">
    <source>
        <dbReference type="ARBA" id="ARBA00042401"/>
    </source>
</evidence>
<keyword evidence="17" id="KW-1185">Reference proteome</keyword>
<evidence type="ECO:0000256" key="3">
    <source>
        <dbReference type="ARBA" id="ARBA00012486"/>
    </source>
</evidence>
<dbReference type="OrthoDB" id="47801at2759"/>
<dbReference type="GO" id="GO:0005634">
    <property type="term" value="C:nucleus"/>
    <property type="evidence" value="ECO:0007669"/>
    <property type="project" value="UniProtKB-SubCell"/>
</dbReference>
<dbReference type="InterPro" id="IPR000608">
    <property type="entry name" value="UBC"/>
</dbReference>
<dbReference type="GO" id="GO:0005737">
    <property type="term" value="C:cytoplasm"/>
    <property type="evidence" value="ECO:0007669"/>
    <property type="project" value="UniProtKB-SubCell"/>
</dbReference>
<evidence type="ECO:0000256" key="10">
    <source>
        <dbReference type="ARBA" id="ARBA00023242"/>
    </source>
</evidence>
<gene>
    <name evidence="18" type="primary">LOC117649147</name>
</gene>
<dbReference type="FunFam" id="3.10.110.10:FF:000046">
    <property type="entry name" value="Ubiquitin-conjugating enzyme E2 Z"/>
    <property type="match status" value="1"/>
</dbReference>
<evidence type="ECO:0000256" key="7">
    <source>
        <dbReference type="ARBA" id="ARBA00022741"/>
    </source>
</evidence>
<keyword evidence="6" id="KW-0053">Apoptosis</keyword>
<dbReference type="InterPro" id="IPR016135">
    <property type="entry name" value="UBQ-conjugating_enzyme/RWD"/>
</dbReference>
<keyword evidence="9" id="KW-0067">ATP-binding</keyword>
<dbReference type="GO" id="GO:0005524">
    <property type="term" value="F:ATP binding"/>
    <property type="evidence" value="ECO:0007669"/>
    <property type="project" value="UniProtKB-KW"/>
</dbReference>
<dbReference type="RefSeq" id="XP_034247508.1">
    <property type="nucleotide sequence ID" value="XM_034391617.1"/>
</dbReference>
<dbReference type="GO" id="GO:0006915">
    <property type="term" value="P:apoptotic process"/>
    <property type="evidence" value="ECO:0007669"/>
    <property type="project" value="UniProtKB-KW"/>
</dbReference>
<dbReference type="PROSITE" id="PS50127">
    <property type="entry name" value="UBC_2"/>
    <property type="match status" value="1"/>
</dbReference>
<evidence type="ECO:0000256" key="9">
    <source>
        <dbReference type="ARBA" id="ARBA00022840"/>
    </source>
</evidence>
<accession>A0A6P8Z4S9</accession>
<dbReference type="SMART" id="SM00212">
    <property type="entry name" value="UBCc"/>
    <property type="match status" value="1"/>
</dbReference>
<dbReference type="Gene3D" id="3.10.110.10">
    <property type="entry name" value="Ubiquitin Conjugating Enzyme"/>
    <property type="match status" value="1"/>
</dbReference>
<name>A0A6P8Z4S9_THRPL</name>
<evidence type="ECO:0000256" key="15">
    <source>
        <dbReference type="SAM" id="MobiDB-lite"/>
    </source>
</evidence>
<evidence type="ECO:0000256" key="8">
    <source>
        <dbReference type="ARBA" id="ARBA00022786"/>
    </source>
</evidence>
<keyword evidence="5" id="KW-0808">Transferase</keyword>
<evidence type="ECO:0000256" key="4">
    <source>
        <dbReference type="ARBA" id="ARBA00022490"/>
    </source>
</evidence>
<keyword evidence="10" id="KW-0539">Nucleus</keyword>
<keyword evidence="7" id="KW-0547">Nucleotide-binding</keyword>
<reference evidence="18" key="1">
    <citation type="submission" date="2025-08" db="UniProtKB">
        <authorList>
            <consortium name="RefSeq"/>
        </authorList>
    </citation>
    <scope>IDENTIFICATION</scope>
    <source>
        <tissue evidence="18">Total insect</tissue>
    </source>
</reference>
<evidence type="ECO:0000256" key="5">
    <source>
        <dbReference type="ARBA" id="ARBA00022679"/>
    </source>
</evidence>
<comment type="subcellular location">
    <subcellularLocation>
        <location evidence="2">Cytoplasm</location>
    </subcellularLocation>
    <subcellularLocation>
        <location evidence="1">Nucleus</location>
    </subcellularLocation>
</comment>
<dbReference type="CDD" id="cd23809">
    <property type="entry name" value="UBCc_UBE2Z"/>
    <property type="match status" value="1"/>
</dbReference>
<keyword evidence="8" id="KW-0833">Ubl conjugation pathway</keyword>
<organism evidence="18">
    <name type="scientific">Thrips palmi</name>
    <name type="common">Melon thrips</name>
    <dbReference type="NCBI Taxonomy" id="161013"/>
    <lineage>
        <taxon>Eukaryota</taxon>
        <taxon>Metazoa</taxon>
        <taxon>Ecdysozoa</taxon>
        <taxon>Arthropoda</taxon>
        <taxon>Hexapoda</taxon>
        <taxon>Insecta</taxon>
        <taxon>Pterygota</taxon>
        <taxon>Neoptera</taxon>
        <taxon>Paraneoptera</taxon>
        <taxon>Thysanoptera</taxon>
        <taxon>Terebrantia</taxon>
        <taxon>Thripoidea</taxon>
        <taxon>Thripidae</taxon>
        <taxon>Thrips</taxon>
    </lineage>
</organism>
<sequence length="368" mass="40800">MTNFPGAFENVSMTNMSITYEDWDPILQKDFKEETPTQQCSYRIKRDLMSLCNDPPYGLFVVPDESDITIVHALITGAFDTPYEGGFFYFILRCPPDYPLRPPKVKLMTTGGGDVRFNPNLYKSGKVCLSILGTWSGPCWSPAQSICSVLISIQSILNEKPYHNEPGFEQEKLPGDVEKYNDIIQHETIRVAVCGMIENDSSLTIPPMLVTIMQKTFLEYYDLYESVAQKNLGLTGHPMQDPFSEKRGRFQYESILARLQAIRAKLLASLNAPPSTETSDAPTSEISSPSDTDLDEDSSHSGLNTNESTIEPAVSDAHGTSKQMVDAAVDKSSEECGGTSATLNHSRDNFEKPSNIETETEKTDEADG</sequence>
<evidence type="ECO:0000313" key="18">
    <source>
        <dbReference type="RefSeq" id="XP_034247508.1"/>
    </source>
</evidence>